<dbReference type="Proteomes" id="UP001153678">
    <property type="component" value="Unassembled WGS sequence"/>
</dbReference>
<dbReference type="EMBL" id="CAMKVN010001268">
    <property type="protein sequence ID" value="CAI2174850.1"/>
    <property type="molecule type" value="Genomic_DNA"/>
</dbReference>
<organism evidence="2 3">
    <name type="scientific">Funneliformis geosporum</name>
    <dbReference type="NCBI Taxonomy" id="1117311"/>
    <lineage>
        <taxon>Eukaryota</taxon>
        <taxon>Fungi</taxon>
        <taxon>Fungi incertae sedis</taxon>
        <taxon>Mucoromycota</taxon>
        <taxon>Glomeromycotina</taxon>
        <taxon>Glomeromycetes</taxon>
        <taxon>Glomerales</taxon>
        <taxon>Glomeraceae</taxon>
        <taxon>Funneliformis</taxon>
    </lineage>
</organism>
<dbReference type="OrthoDB" id="2440592at2759"/>
<accession>A0A9W4WNJ7</accession>
<comment type="caution">
    <text evidence="2">The sequence shown here is derived from an EMBL/GenBank/DDBJ whole genome shotgun (WGS) entry which is preliminary data.</text>
</comment>
<feature type="region of interest" description="Disordered" evidence="1">
    <location>
        <begin position="1"/>
        <end position="23"/>
    </location>
</feature>
<proteinExistence type="predicted"/>
<evidence type="ECO:0000313" key="3">
    <source>
        <dbReference type="Proteomes" id="UP001153678"/>
    </source>
</evidence>
<feature type="compositionally biased region" description="Polar residues" evidence="1">
    <location>
        <begin position="1"/>
        <end position="10"/>
    </location>
</feature>
<gene>
    <name evidence="2" type="ORF">FWILDA_LOCUS6799</name>
</gene>
<sequence>MTLLSETTAKGTGLEKSAGKEDPVELDSSLTFVKGLKGCRISGRHCQVGSLAGAAHLLKDNAGVLRVRGVRKVTTGITGLWQPSVHSDVAFWSFDVGSSYHTDAQGNGAKLSSVGLWLNASKPEA</sequence>
<protein>
    <submittedName>
        <fullName evidence="2">9323_t:CDS:1</fullName>
    </submittedName>
</protein>
<evidence type="ECO:0000313" key="2">
    <source>
        <dbReference type="EMBL" id="CAI2174850.1"/>
    </source>
</evidence>
<evidence type="ECO:0000256" key="1">
    <source>
        <dbReference type="SAM" id="MobiDB-lite"/>
    </source>
</evidence>
<name>A0A9W4WNJ7_9GLOM</name>
<keyword evidence="3" id="KW-1185">Reference proteome</keyword>
<reference evidence="2" key="1">
    <citation type="submission" date="2022-08" db="EMBL/GenBank/DDBJ databases">
        <authorList>
            <person name="Kallberg Y."/>
            <person name="Tangrot J."/>
            <person name="Rosling A."/>
        </authorList>
    </citation>
    <scope>NUCLEOTIDE SEQUENCE</scope>
    <source>
        <strain evidence="2">Wild A</strain>
    </source>
</reference>
<dbReference type="AlphaFoldDB" id="A0A9W4WNJ7"/>